<feature type="binding site" evidence="2">
    <location>
        <position position="33"/>
    </location>
    <ligand>
        <name>substrate</name>
    </ligand>
</feature>
<keyword evidence="4" id="KW-1185">Reference proteome</keyword>
<feature type="binding site" evidence="2">
    <location>
        <position position="79"/>
    </location>
    <ligand>
        <name>substrate</name>
    </ligand>
</feature>
<dbReference type="OrthoDB" id="4191603at2"/>
<comment type="subunit">
    <text evidence="2">Homodimer.</text>
</comment>
<organism evidence="3 4">
    <name type="scientific">Piscinibacter terrae</name>
    <dbReference type="NCBI Taxonomy" id="2496871"/>
    <lineage>
        <taxon>Bacteria</taxon>
        <taxon>Pseudomonadati</taxon>
        <taxon>Pseudomonadota</taxon>
        <taxon>Betaproteobacteria</taxon>
        <taxon>Burkholderiales</taxon>
        <taxon>Sphaerotilaceae</taxon>
        <taxon>Piscinibacter</taxon>
    </lineage>
</organism>
<dbReference type="CDD" id="cd00475">
    <property type="entry name" value="Cis_IPPS"/>
    <property type="match status" value="1"/>
</dbReference>
<evidence type="ECO:0000313" key="3">
    <source>
        <dbReference type="EMBL" id="RQP23572.1"/>
    </source>
</evidence>
<dbReference type="GO" id="GO:0005829">
    <property type="term" value="C:cytosol"/>
    <property type="evidence" value="ECO:0007669"/>
    <property type="project" value="TreeGrafter"/>
</dbReference>
<dbReference type="EC" id="2.5.1.-" evidence="2"/>
<evidence type="ECO:0000313" key="4">
    <source>
        <dbReference type="Proteomes" id="UP000267464"/>
    </source>
</evidence>
<feature type="binding site" evidence="2">
    <location>
        <position position="45"/>
    </location>
    <ligand>
        <name>substrate</name>
    </ligand>
</feature>
<accession>A0A3N7IXT7</accession>
<feature type="binding site" evidence="2">
    <location>
        <position position="41"/>
    </location>
    <ligand>
        <name>substrate</name>
    </ligand>
</feature>
<feature type="active site" description="Proton acceptor" evidence="2">
    <location>
        <position position="76"/>
    </location>
</feature>
<dbReference type="HAMAP" id="MF_01139">
    <property type="entry name" value="ISPT"/>
    <property type="match status" value="1"/>
</dbReference>
<evidence type="ECO:0000256" key="1">
    <source>
        <dbReference type="ARBA" id="ARBA00022679"/>
    </source>
</evidence>
<dbReference type="PANTHER" id="PTHR10291">
    <property type="entry name" value="DEHYDRODOLICHYL DIPHOSPHATE SYNTHASE FAMILY MEMBER"/>
    <property type="match status" value="1"/>
</dbReference>
<sequence>MSLSLKSSNPNLVETRADIPRHVAIVMDGNGRWAKKRFMPRFFGHKAGVDSLVKTVLACADRGIDYLTVYAFSSENWKRPTEEVTGLMGLVLVAVAKYLTKLADKGVRIVIVGDRNQVSDKLRQAWEQAESLTKDNTRITLSVCFNYGGRWDIVQAARAAMQAGVKPEELDETKLASFMSLAHAPDPDLFIRTGGELRVSNFLLWQAAYSEFVFTDCLWPDFGEAELDAALASFARRDRRFGGVKDAPAASLQSA</sequence>
<dbReference type="PANTHER" id="PTHR10291:SF0">
    <property type="entry name" value="DEHYDRODOLICHYL DIPHOSPHATE SYNTHASE 2"/>
    <property type="match status" value="1"/>
</dbReference>
<dbReference type="NCBIfam" id="TIGR00055">
    <property type="entry name" value="uppS"/>
    <property type="match status" value="1"/>
</dbReference>
<feature type="binding site" evidence="2">
    <location>
        <position position="192"/>
    </location>
    <ligand>
        <name>substrate</name>
    </ligand>
</feature>
<dbReference type="SUPFAM" id="SSF64005">
    <property type="entry name" value="Undecaprenyl diphosphate synthase"/>
    <property type="match status" value="1"/>
</dbReference>
<protein>
    <recommendedName>
        <fullName evidence="2">Isoprenyl transferase</fullName>
        <ecNumber evidence="2">2.5.1.-</ecNumber>
    </recommendedName>
</protein>
<keyword evidence="1 2" id="KW-0808">Transferase</keyword>
<feature type="binding site" evidence="2">
    <location>
        <begin position="198"/>
        <end position="200"/>
    </location>
    <ligand>
        <name>substrate</name>
    </ligand>
</feature>
<comment type="caution">
    <text evidence="3">The sequence shown here is derived from an EMBL/GenBank/DDBJ whole genome shotgun (WGS) entry which is preliminary data.</text>
</comment>
<dbReference type="EMBL" id="QUSW01000004">
    <property type="protein sequence ID" value="RQP23572.1"/>
    <property type="molecule type" value="Genomic_DNA"/>
</dbReference>
<comment type="cofactor">
    <cofactor evidence="2">
        <name>Mg(2+)</name>
        <dbReference type="ChEBI" id="CHEBI:18420"/>
    </cofactor>
    <text evidence="2">Binds 2 magnesium ions per subunit.</text>
</comment>
<reference evidence="3 4" key="1">
    <citation type="submission" date="2018-08" db="EMBL/GenBank/DDBJ databases">
        <authorList>
            <person name="Khan S.A."/>
            <person name="Jeon C.O."/>
            <person name="Chun B.H."/>
            <person name="Jeong S.E."/>
        </authorList>
    </citation>
    <scope>NUCLEOTIDE SEQUENCE [LARGE SCALE GENOMIC DNA]</scope>
    <source>
        <strain evidence="3 4">S-16</strain>
    </source>
</reference>
<reference evidence="3 4" key="2">
    <citation type="submission" date="2018-12" db="EMBL/GenBank/DDBJ databases">
        <title>Rhizobacter gummiphilus sp. nov., a rubber-degrading bacterium isolated from the soil of a botanical garden in Japan.</title>
        <authorList>
            <person name="Shunsuke S.S."/>
        </authorList>
    </citation>
    <scope>NUCLEOTIDE SEQUENCE [LARGE SCALE GENOMIC DNA]</scope>
    <source>
        <strain evidence="3 4">S-16</strain>
    </source>
</reference>
<feature type="binding site" evidence="2">
    <location>
        <begin position="29"/>
        <end position="32"/>
    </location>
    <ligand>
        <name>substrate</name>
    </ligand>
</feature>
<evidence type="ECO:0000256" key="2">
    <source>
        <dbReference type="HAMAP-Rule" id="MF_01139"/>
    </source>
</evidence>
<feature type="binding site" evidence="2">
    <location>
        <position position="28"/>
    </location>
    <ligand>
        <name>Mg(2+)</name>
        <dbReference type="ChEBI" id="CHEBI:18420"/>
    </ligand>
</feature>
<dbReference type="RefSeq" id="WP_124541291.1">
    <property type="nucleotide sequence ID" value="NZ_QUSW01000004.1"/>
</dbReference>
<feature type="active site" evidence="2">
    <location>
        <position position="28"/>
    </location>
</feature>
<comment type="similarity">
    <text evidence="2">Belongs to the UPP synthase family.</text>
</comment>
<dbReference type="InterPro" id="IPR018520">
    <property type="entry name" value="UPP_synth-like_CS"/>
</dbReference>
<keyword evidence="2" id="KW-0460">Magnesium</keyword>
<dbReference type="PROSITE" id="PS01066">
    <property type="entry name" value="UPP_SYNTHASE"/>
    <property type="match status" value="1"/>
</dbReference>
<proteinExistence type="inferred from homology"/>
<dbReference type="InterPro" id="IPR036424">
    <property type="entry name" value="UPP_synth-like_sf"/>
</dbReference>
<dbReference type="Gene3D" id="3.40.1180.10">
    <property type="entry name" value="Decaprenyl diphosphate synthase-like"/>
    <property type="match status" value="1"/>
</dbReference>
<name>A0A3N7IXT7_9BURK</name>
<comment type="function">
    <text evidence="2">Catalyzes the condensation of isopentenyl diphosphate (IPP) with allylic pyrophosphates generating different type of terpenoids.</text>
</comment>
<dbReference type="AlphaFoldDB" id="A0A3N7IXT7"/>
<feature type="binding site" evidence="2">
    <location>
        <position position="77"/>
    </location>
    <ligand>
        <name>substrate</name>
    </ligand>
</feature>
<feature type="binding site" evidence="2">
    <location>
        <begin position="73"/>
        <end position="75"/>
    </location>
    <ligand>
        <name>substrate</name>
    </ligand>
</feature>
<dbReference type="InterPro" id="IPR001441">
    <property type="entry name" value="UPP_synth-like"/>
</dbReference>
<dbReference type="GO" id="GO:0008834">
    <property type="term" value="F:ditrans,polycis-undecaprenyl-diphosphate synthase [(2E,6E)-farnesyl-diphosphate specific] activity"/>
    <property type="evidence" value="ECO:0007669"/>
    <property type="project" value="TreeGrafter"/>
</dbReference>
<feature type="binding site" evidence="2">
    <location>
        <position position="211"/>
    </location>
    <ligand>
        <name>Mg(2+)</name>
        <dbReference type="ChEBI" id="CHEBI:18420"/>
    </ligand>
</feature>
<dbReference type="GO" id="GO:0000287">
    <property type="term" value="F:magnesium ion binding"/>
    <property type="evidence" value="ECO:0007669"/>
    <property type="project" value="UniProtKB-UniRule"/>
</dbReference>
<keyword evidence="2" id="KW-0479">Metal-binding</keyword>
<dbReference type="GO" id="GO:0016094">
    <property type="term" value="P:polyprenol biosynthetic process"/>
    <property type="evidence" value="ECO:0007669"/>
    <property type="project" value="TreeGrafter"/>
</dbReference>
<dbReference type="FunFam" id="3.40.1180.10:FF:000001">
    <property type="entry name" value="(2E,6E)-farnesyl-diphosphate-specific ditrans,polycis-undecaprenyl-diphosphate synthase"/>
    <property type="match status" value="1"/>
</dbReference>
<dbReference type="Proteomes" id="UP000267464">
    <property type="component" value="Unassembled WGS sequence"/>
</dbReference>
<dbReference type="Pfam" id="PF01255">
    <property type="entry name" value="Prenyltransf"/>
    <property type="match status" value="1"/>
</dbReference>
<gene>
    <name evidence="3" type="primary">uppS</name>
    <name evidence="3" type="ORF">DZC73_15615</name>
</gene>